<dbReference type="Proteomes" id="UP001341281">
    <property type="component" value="Chromosome 06"/>
</dbReference>
<organism evidence="2 3">
    <name type="scientific">Paspalum notatum var. saurae</name>
    <dbReference type="NCBI Taxonomy" id="547442"/>
    <lineage>
        <taxon>Eukaryota</taxon>
        <taxon>Viridiplantae</taxon>
        <taxon>Streptophyta</taxon>
        <taxon>Embryophyta</taxon>
        <taxon>Tracheophyta</taxon>
        <taxon>Spermatophyta</taxon>
        <taxon>Magnoliopsida</taxon>
        <taxon>Liliopsida</taxon>
        <taxon>Poales</taxon>
        <taxon>Poaceae</taxon>
        <taxon>PACMAD clade</taxon>
        <taxon>Panicoideae</taxon>
        <taxon>Andropogonodae</taxon>
        <taxon>Paspaleae</taxon>
        <taxon>Paspalinae</taxon>
        <taxon>Paspalum</taxon>
    </lineage>
</organism>
<evidence type="ECO:0000313" key="2">
    <source>
        <dbReference type="EMBL" id="WVZ79043.1"/>
    </source>
</evidence>
<dbReference type="AlphaFoldDB" id="A0AAQ3TT07"/>
<reference evidence="2 3" key="1">
    <citation type="submission" date="2024-02" db="EMBL/GenBank/DDBJ databases">
        <title>High-quality chromosome-scale genome assembly of Pensacola bahiagrass (Paspalum notatum Flugge var. saurae).</title>
        <authorList>
            <person name="Vega J.M."/>
            <person name="Podio M."/>
            <person name="Orjuela J."/>
            <person name="Siena L.A."/>
            <person name="Pessino S.C."/>
            <person name="Combes M.C."/>
            <person name="Mariac C."/>
            <person name="Albertini E."/>
            <person name="Pupilli F."/>
            <person name="Ortiz J.P.A."/>
            <person name="Leblanc O."/>
        </authorList>
    </citation>
    <scope>NUCLEOTIDE SEQUENCE [LARGE SCALE GENOMIC DNA]</scope>
    <source>
        <strain evidence="2">R1</strain>
        <tissue evidence="2">Leaf</tissue>
    </source>
</reference>
<gene>
    <name evidence="2" type="ORF">U9M48_026671</name>
</gene>
<evidence type="ECO:0000256" key="1">
    <source>
        <dbReference type="SAM" id="MobiDB-lite"/>
    </source>
</evidence>
<accession>A0AAQ3TT07</accession>
<dbReference type="EMBL" id="CP144750">
    <property type="protein sequence ID" value="WVZ79043.1"/>
    <property type="molecule type" value="Genomic_DNA"/>
</dbReference>
<keyword evidence="3" id="KW-1185">Reference proteome</keyword>
<feature type="compositionally biased region" description="Polar residues" evidence="1">
    <location>
        <begin position="50"/>
        <end position="63"/>
    </location>
</feature>
<proteinExistence type="predicted"/>
<feature type="region of interest" description="Disordered" evidence="1">
    <location>
        <begin position="33"/>
        <end position="74"/>
    </location>
</feature>
<evidence type="ECO:0000313" key="3">
    <source>
        <dbReference type="Proteomes" id="UP001341281"/>
    </source>
</evidence>
<sequence>MAKQRDGASMLDIIALGESCTAAAAHDTNQASVWARGTEAREQETVGTRRPSQSANSPNSTPREASPLDRSPGAAARRLGCFPIFFHGANPSAREAIEPSAGPAAARQRLHGRGLLRRRAPASSPSTPPLRCEAVRGATSRPRTCKIVEAGRLLSGEDKCICSDCYRHICLVF</sequence>
<name>A0AAQ3TT07_PASNO</name>
<protein>
    <submittedName>
        <fullName evidence="2">Uncharacterized protein</fullName>
    </submittedName>
</protein>